<gene>
    <name evidence="4" type="ORF">BJ508DRAFT_345809</name>
</gene>
<sequence length="166" mass="18547">MKFTRSATFLASLITLATARNFIEHCEMDEHGRIGEFSDGMYFATCHGEQYKMDSEMELSDCIANDNGVMVARENGGFWGSCQSCSLDASTSSSQWFNCICKDREGNFLNTSINLAEFMAVDDQWGNFYCFNSQSRNLGGGSPFDPESVKETSKAVEGKNTRRGRR</sequence>
<proteinExistence type="predicted"/>
<feature type="chain" id="PRO_5018257222" description="Cyanovirin-N domain-containing protein" evidence="2">
    <location>
        <begin position="20"/>
        <end position="166"/>
    </location>
</feature>
<feature type="region of interest" description="Disordered" evidence="1">
    <location>
        <begin position="141"/>
        <end position="166"/>
    </location>
</feature>
<keyword evidence="2" id="KW-0732">Signal</keyword>
<organism evidence="4 5">
    <name type="scientific">Ascobolus immersus RN42</name>
    <dbReference type="NCBI Taxonomy" id="1160509"/>
    <lineage>
        <taxon>Eukaryota</taxon>
        <taxon>Fungi</taxon>
        <taxon>Dikarya</taxon>
        <taxon>Ascomycota</taxon>
        <taxon>Pezizomycotina</taxon>
        <taxon>Pezizomycetes</taxon>
        <taxon>Pezizales</taxon>
        <taxon>Ascobolaceae</taxon>
        <taxon>Ascobolus</taxon>
    </lineage>
</organism>
<dbReference type="EMBL" id="ML119976">
    <property type="protein sequence ID" value="RPA71091.1"/>
    <property type="molecule type" value="Genomic_DNA"/>
</dbReference>
<dbReference type="Proteomes" id="UP000275078">
    <property type="component" value="Unassembled WGS sequence"/>
</dbReference>
<name>A0A3N4HF97_ASCIM</name>
<accession>A0A3N4HF97</accession>
<keyword evidence="5" id="KW-1185">Reference proteome</keyword>
<protein>
    <recommendedName>
        <fullName evidence="3">Cyanovirin-N domain-containing protein</fullName>
    </recommendedName>
</protein>
<dbReference type="SUPFAM" id="SSF51322">
    <property type="entry name" value="Cyanovirin-N"/>
    <property type="match status" value="1"/>
</dbReference>
<evidence type="ECO:0000256" key="2">
    <source>
        <dbReference type="SAM" id="SignalP"/>
    </source>
</evidence>
<evidence type="ECO:0000256" key="1">
    <source>
        <dbReference type="SAM" id="MobiDB-lite"/>
    </source>
</evidence>
<evidence type="ECO:0000259" key="3">
    <source>
        <dbReference type="Pfam" id="PF08881"/>
    </source>
</evidence>
<dbReference type="AlphaFoldDB" id="A0A3N4HF97"/>
<feature type="compositionally biased region" description="Basic and acidic residues" evidence="1">
    <location>
        <begin position="147"/>
        <end position="160"/>
    </location>
</feature>
<evidence type="ECO:0000313" key="5">
    <source>
        <dbReference type="Proteomes" id="UP000275078"/>
    </source>
</evidence>
<evidence type="ECO:0000313" key="4">
    <source>
        <dbReference type="EMBL" id="RPA71091.1"/>
    </source>
</evidence>
<reference evidence="4 5" key="1">
    <citation type="journal article" date="2018" name="Nat. Ecol. Evol.">
        <title>Pezizomycetes genomes reveal the molecular basis of ectomycorrhizal truffle lifestyle.</title>
        <authorList>
            <person name="Murat C."/>
            <person name="Payen T."/>
            <person name="Noel B."/>
            <person name="Kuo A."/>
            <person name="Morin E."/>
            <person name="Chen J."/>
            <person name="Kohler A."/>
            <person name="Krizsan K."/>
            <person name="Balestrini R."/>
            <person name="Da Silva C."/>
            <person name="Montanini B."/>
            <person name="Hainaut M."/>
            <person name="Levati E."/>
            <person name="Barry K.W."/>
            <person name="Belfiori B."/>
            <person name="Cichocki N."/>
            <person name="Clum A."/>
            <person name="Dockter R.B."/>
            <person name="Fauchery L."/>
            <person name="Guy J."/>
            <person name="Iotti M."/>
            <person name="Le Tacon F."/>
            <person name="Lindquist E.A."/>
            <person name="Lipzen A."/>
            <person name="Malagnac F."/>
            <person name="Mello A."/>
            <person name="Molinier V."/>
            <person name="Miyauchi S."/>
            <person name="Poulain J."/>
            <person name="Riccioni C."/>
            <person name="Rubini A."/>
            <person name="Sitrit Y."/>
            <person name="Splivallo R."/>
            <person name="Traeger S."/>
            <person name="Wang M."/>
            <person name="Zifcakova L."/>
            <person name="Wipf D."/>
            <person name="Zambonelli A."/>
            <person name="Paolocci F."/>
            <person name="Nowrousian M."/>
            <person name="Ottonello S."/>
            <person name="Baldrian P."/>
            <person name="Spatafora J.W."/>
            <person name="Henrissat B."/>
            <person name="Nagy L.G."/>
            <person name="Aury J.M."/>
            <person name="Wincker P."/>
            <person name="Grigoriev I.V."/>
            <person name="Bonfante P."/>
            <person name="Martin F.M."/>
        </authorList>
    </citation>
    <scope>NUCLEOTIDE SEQUENCE [LARGE SCALE GENOMIC DNA]</scope>
    <source>
        <strain evidence="4 5">RN42</strain>
    </source>
</reference>
<dbReference type="Gene3D" id="2.30.60.10">
    <property type="entry name" value="Cyanovirin-N"/>
    <property type="match status" value="1"/>
</dbReference>
<feature type="signal peptide" evidence="2">
    <location>
        <begin position="1"/>
        <end position="19"/>
    </location>
</feature>
<dbReference type="InterPro" id="IPR011058">
    <property type="entry name" value="Cyanovirin-N"/>
</dbReference>
<dbReference type="Pfam" id="PF08881">
    <property type="entry name" value="CVNH"/>
    <property type="match status" value="1"/>
</dbReference>
<feature type="domain" description="Cyanovirin-N" evidence="3">
    <location>
        <begin position="40"/>
        <end position="120"/>
    </location>
</feature>
<dbReference type="InterPro" id="IPR036673">
    <property type="entry name" value="Cyanovirin-N_sf"/>
</dbReference>
<dbReference type="OrthoDB" id="4381377at2759"/>